<feature type="transmembrane region" description="Helical" evidence="1">
    <location>
        <begin position="70"/>
        <end position="90"/>
    </location>
</feature>
<feature type="transmembrane region" description="Helical" evidence="1">
    <location>
        <begin position="102"/>
        <end position="123"/>
    </location>
</feature>
<dbReference type="InterPro" id="IPR021329">
    <property type="entry name" value="DUF2938"/>
</dbReference>
<keyword evidence="1" id="KW-0812">Transmembrane</keyword>
<accession>A0ABW7M3D8</accession>
<name>A0ABW7M3D8_9PSED</name>
<dbReference type="Proteomes" id="UP001609821">
    <property type="component" value="Unassembled WGS sequence"/>
</dbReference>
<organism evidence="2 3">
    <name type="scientific">Pseudomonas kulmbachensis</name>
    <dbReference type="NCBI Taxonomy" id="3043408"/>
    <lineage>
        <taxon>Bacteria</taxon>
        <taxon>Pseudomonadati</taxon>
        <taxon>Pseudomonadota</taxon>
        <taxon>Gammaproteobacteria</taxon>
        <taxon>Pseudomonadales</taxon>
        <taxon>Pseudomonadaceae</taxon>
        <taxon>Pseudomonas</taxon>
    </lineage>
</organism>
<feature type="transmembrane region" description="Helical" evidence="1">
    <location>
        <begin position="143"/>
        <end position="164"/>
    </location>
</feature>
<dbReference type="Pfam" id="PF11158">
    <property type="entry name" value="DUF2938"/>
    <property type="match status" value="1"/>
</dbReference>
<evidence type="ECO:0000313" key="3">
    <source>
        <dbReference type="Proteomes" id="UP001609821"/>
    </source>
</evidence>
<keyword evidence="1" id="KW-1133">Transmembrane helix</keyword>
<keyword evidence="1" id="KW-0472">Membrane</keyword>
<evidence type="ECO:0000256" key="1">
    <source>
        <dbReference type="SAM" id="Phobius"/>
    </source>
</evidence>
<comment type="caution">
    <text evidence="2">The sequence shown here is derived from an EMBL/GenBank/DDBJ whole genome shotgun (WGS) entry which is preliminary data.</text>
</comment>
<dbReference type="EMBL" id="JBINXB010000028">
    <property type="protein sequence ID" value="MFH6567724.1"/>
    <property type="molecule type" value="Genomic_DNA"/>
</dbReference>
<protein>
    <submittedName>
        <fullName evidence="2">DUF2938 domain-containing protein</fullName>
    </submittedName>
</protein>
<sequence length="171" mass="18428">MEIAETALRILLVGIGATLIMDLSAFVQARVFGLTSPNYGLVGRWLGHMLQGQFRHSTIMTAAPVRNERLLGWVFHYVTGIVFAMVLIGAKGLAWLCNPTLVPALVMGLVTVIAPFFIMQPAFGFGIAASKTAAPSVARRRSITAHLIFGLGLFVAGWLLMQIFPASLCLS</sequence>
<feature type="transmembrane region" description="Helical" evidence="1">
    <location>
        <begin position="6"/>
        <end position="27"/>
    </location>
</feature>
<gene>
    <name evidence="2" type="ORF">ACHMWK_17330</name>
</gene>
<reference evidence="2 3" key="1">
    <citation type="submission" date="2024-10" db="EMBL/GenBank/DDBJ databases">
        <title>Aeromonas and Pseudomonas from the Cagarras Archipelago, Rio de Janeiro, Brazil.</title>
        <authorList>
            <person name="Canellas A.L.B."/>
            <person name="Laport M.S."/>
        </authorList>
    </citation>
    <scope>NUCLEOTIDE SEQUENCE [LARGE SCALE GENOMIC DNA]</scope>
    <source>
        <strain evidence="2 3">CPF-4</strain>
    </source>
</reference>
<keyword evidence="3" id="KW-1185">Reference proteome</keyword>
<proteinExistence type="predicted"/>
<dbReference type="RefSeq" id="WP_321833484.1">
    <property type="nucleotide sequence ID" value="NZ_JBINXA010000012.1"/>
</dbReference>
<evidence type="ECO:0000313" key="2">
    <source>
        <dbReference type="EMBL" id="MFH6567724.1"/>
    </source>
</evidence>